<evidence type="ECO:0000256" key="2">
    <source>
        <dbReference type="SAM" id="Phobius"/>
    </source>
</evidence>
<keyword evidence="2" id="KW-1133">Transmembrane helix</keyword>
<accession>A0A7X0LKA0</accession>
<evidence type="ECO:0000313" key="4">
    <source>
        <dbReference type="Proteomes" id="UP000541810"/>
    </source>
</evidence>
<dbReference type="SUPFAM" id="SSF58104">
    <property type="entry name" value="Methyl-accepting chemotaxis protein (MCP) signaling domain"/>
    <property type="match status" value="1"/>
</dbReference>
<reference evidence="3 4" key="1">
    <citation type="submission" date="2020-08" db="EMBL/GenBank/DDBJ databases">
        <title>Genomic Encyclopedia of Type Strains, Phase IV (KMG-IV): sequencing the most valuable type-strain genomes for metagenomic binning, comparative biology and taxonomic classification.</title>
        <authorList>
            <person name="Goeker M."/>
        </authorList>
    </citation>
    <scope>NUCLEOTIDE SEQUENCE [LARGE SCALE GENOMIC DNA]</scope>
    <source>
        <strain evidence="3 4">DSM 103725</strain>
    </source>
</reference>
<organism evidence="3 4">
    <name type="scientific">Algisphaera agarilytica</name>
    <dbReference type="NCBI Taxonomy" id="1385975"/>
    <lineage>
        <taxon>Bacteria</taxon>
        <taxon>Pseudomonadati</taxon>
        <taxon>Planctomycetota</taxon>
        <taxon>Phycisphaerae</taxon>
        <taxon>Phycisphaerales</taxon>
        <taxon>Phycisphaeraceae</taxon>
        <taxon>Algisphaera</taxon>
    </lineage>
</organism>
<dbReference type="RefSeq" id="WP_184677273.1">
    <property type="nucleotide sequence ID" value="NZ_JACHGY010000001.1"/>
</dbReference>
<feature type="region of interest" description="Disordered" evidence="1">
    <location>
        <begin position="240"/>
        <end position="260"/>
    </location>
</feature>
<dbReference type="AlphaFoldDB" id="A0A7X0LKA0"/>
<comment type="caution">
    <text evidence="3">The sequence shown here is derived from an EMBL/GenBank/DDBJ whole genome shotgun (WGS) entry which is preliminary data.</text>
</comment>
<name>A0A7X0LKA0_9BACT</name>
<evidence type="ECO:0000313" key="3">
    <source>
        <dbReference type="EMBL" id="MBB6429707.1"/>
    </source>
</evidence>
<keyword evidence="4" id="KW-1185">Reference proteome</keyword>
<sequence length="260" mass="28315">MAQLKNKVGNFFAWALKGKEPVSVDVTRREDPDQPEVKKEVSIQQLKQGYGEVIETMQSVRTHLEQQADRSEKMMELLSGLPDVLQSIPDSANRHTGMLQAIHNHLEDQNQTSKQLTDAITGLATASSHQQRALTSIDNHLTEGHASRTELSQGVAALNDTLGEVKQSNAATRDSMGAVVEQTRVNDERMREMYQRSQKMNTMMVVLCLVLATGALALGGYMAVLVSKVVNEEPGVAATTVQPAPGDMASFEPAGPPLPE</sequence>
<feature type="transmembrane region" description="Helical" evidence="2">
    <location>
        <begin position="200"/>
        <end position="224"/>
    </location>
</feature>
<proteinExistence type="predicted"/>
<keyword evidence="2" id="KW-0472">Membrane</keyword>
<evidence type="ECO:0000256" key="1">
    <source>
        <dbReference type="SAM" id="MobiDB-lite"/>
    </source>
</evidence>
<protein>
    <submittedName>
        <fullName evidence="3">Chromosome segregation ATPase</fullName>
    </submittedName>
</protein>
<dbReference type="Gene3D" id="1.10.287.950">
    <property type="entry name" value="Methyl-accepting chemotaxis protein"/>
    <property type="match status" value="1"/>
</dbReference>
<dbReference type="Proteomes" id="UP000541810">
    <property type="component" value="Unassembled WGS sequence"/>
</dbReference>
<gene>
    <name evidence="3" type="ORF">HNQ40_001513</name>
</gene>
<dbReference type="EMBL" id="JACHGY010000001">
    <property type="protein sequence ID" value="MBB6429707.1"/>
    <property type="molecule type" value="Genomic_DNA"/>
</dbReference>
<keyword evidence="2" id="KW-0812">Transmembrane</keyword>